<dbReference type="InParanoid" id="A0A1Y2G4Q0"/>
<accession>A0A1Y2G4Q0</accession>
<sequence>MSSPSLNEDVLALIVKEVARQAEASAPAALPGYARPTLEQWRRRSEALRRLALVSQIFRPLAQTELSRFVYINSRNHLYVVHAPRLDLRLARRVVFSQSSLGGPATSVGLLEQCEEMEELLVLGGPFSLCSIARPTHRALRKLTLRSAETFAATPETTSRFHLTSLELHTSGNLRPDDWRVLGLAGAATIQHLRLVYLSVQRDSRDEATTALATWIPSLVSLYANDQLAQYGLNDVILSNLPSATNLQSLHIPLDYVIRALAALPTTDGATGLVALGVDEPCDEDEVLIDESYLALLNSLGRFPIDGLKTFAYPKAHQTENSVPLYEVVSALGMRGVEVIHGPLPEYGEE</sequence>
<name>A0A1Y2G4Q0_9BASI</name>
<dbReference type="Proteomes" id="UP000193467">
    <property type="component" value="Unassembled WGS sequence"/>
</dbReference>
<evidence type="ECO:0000313" key="1">
    <source>
        <dbReference type="EMBL" id="ORY92500.1"/>
    </source>
</evidence>
<protein>
    <submittedName>
        <fullName evidence="1">Uncharacterized protein</fullName>
    </submittedName>
</protein>
<dbReference type="AlphaFoldDB" id="A0A1Y2G4Q0"/>
<organism evidence="1 2">
    <name type="scientific">Leucosporidium creatinivorum</name>
    <dbReference type="NCBI Taxonomy" id="106004"/>
    <lineage>
        <taxon>Eukaryota</taxon>
        <taxon>Fungi</taxon>
        <taxon>Dikarya</taxon>
        <taxon>Basidiomycota</taxon>
        <taxon>Pucciniomycotina</taxon>
        <taxon>Microbotryomycetes</taxon>
        <taxon>Leucosporidiales</taxon>
        <taxon>Leucosporidium</taxon>
    </lineage>
</organism>
<comment type="caution">
    <text evidence="1">The sequence shown here is derived from an EMBL/GenBank/DDBJ whole genome shotgun (WGS) entry which is preliminary data.</text>
</comment>
<evidence type="ECO:0000313" key="2">
    <source>
        <dbReference type="Proteomes" id="UP000193467"/>
    </source>
</evidence>
<dbReference type="EMBL" id="MCGR01000001">
    <property type="protein sequence ID" value="ORY92500.1"/>
    <property type="molecule type" value="Genomic_DNA"/>
</dbReference>
<gene>
    <name evidence="1" type="ORF">BCR35DRAFT_348889</name>
</gene>
<proteinExistence type="predicted"/>
<reference evidence="1 2" key="1">
    <citation type="submission" date="2016-07" db="EMBL/GenBank/DDBJ databases">
        <title>Pervasive Adenine N6-methylation of Active Genes in Fungi.</title>
        <authorList>
            <consortium name="DOE Joint Genome Institute"/>
            <person name="Mondo S.J."/>
            <person name="Dannebaum R.O."/>
            <person name="Kuo R.C."/>
            <person name="Labutti K."/>
            <person name="Haridas S."/>
            <person name="Kuo A."/>
            <person name="Salamov A."/>
            <person name="Ahrendt S.R."/>
            <person name="Lipzen A."/>
            <person name="Sullivan W."/>
            <person name="Andreopoulos W.B."/>
            <person name="Clum A."/>
            <person name="Lindquist E."/>
            <person name="Daum C."/>
            <person name="Ramamoorthy G.K."/>
            <person name="Gryganskyi A."/>
            <person name="Culley D."/>
            <person name="Magnuson J.K."/>
            <person name="James T.Y."/>
            <person name="O'Malley M.A."/>
            <person name="Stajich J.E."/>
            <person name="Spatafora J.W."/>
            <person name="Visel A."/>
            <person name="Grigoriev I.V."/>
        </authorList>
    </citation>
    <scope>NUCLEOTIDE SEQUENCE [LARGE SCALE GENOMIC DNA]</scope>
    <source>
        <strain evidence="1 2">62-1032</strain>
    </source>
</reference>
<keyword evidence="2" id="KW-1185">Reference proteome</keyword>